<gene>
    <name evidence="1" type="ORF">GCM10007100_08760</name>
</gene>
<evidence type="ECO:0000313" key="1">
    <source>
        <dbReference type="EMBL" id="GHC45631.1"/>
    </source>
</evidence>
<name>A0A918TF51_9BACT</name>
<protein>
    <submittedName>
        <fullName evidence="1">Uncharacterized protein</fullName>
    </submittedName>
</protein>
<reference evidence="1" key="1">
    <citation type="journal article" date="2014" name="Int. J. Syst. Evol. Microbiol.">
        <title>Complete genome sequence of Corynebacterium casei LMG S-19264T (=DSM 44701T), isolated from a smear-ripened cheese.</title>
        <authorList>
            <consortium name="US DOE Joint Genome Institute (JGI-PGF)"/>
            <person name="Walter F."/>
            <person name="Albersmeier A."/>
            <person name="Kalinowski J."/>
            <person name="Ruckert C."/>
        </authorList>
    </citation>
    <scope>NUCLEOTIDE SEQUENCE</scope>
    <source>
        <strain evidence="1">KCTC 12988</strain>
    </source>
</reference>
<sequence>MNVLKFKEYSNTSTISAIGDFQGVLTEEIVRSFEEKTNSQKRLSNLLKALSEANLKKSTVGKSALIVQMLPSELMFPEKYGASPQSTASTAIAFDSEYEDEQGLIFTPWILTSKSYQAPSAQQWDGANLAAFMRRRTGKDETLFSEISPIGAMLAFPRKKAPPTPKPGFVSADISAFEIPLS</sequence>
<dbReference type="Proteomes" id="UP000644507">
    <property type="component" value="Unassembled WGS sequence"/>
</dbReference>
<reference evidence="1" key="2">
    <citation type="submission" date="2020-09" db="EMBL/GenBank/DDBJ databases">
        <authorList>
            <person name="Sun Q."/>
            <person name="Kim S."/>
        </authorList>
    </citation>
    <scope>NUCLEOTIDE SEQUENCE</scope>
    <source>
        <strain evidence="1">KCTC 12988</strain>
    </source>
</reference>
<evidence type="ECO:0000313" key="2">
    <source>
        <dbReference type="Proteomes" id="UP000644507"/>
    </source>
</evidence>
<proteinExistence type="predicted"/>
<organism evidence="1 2">
    <name type="scientific">Roseibacillus persicicus</name>
    <dbReference type="NCBI Taxonomy" id="454148"/>
    <lineage>
        <taxon>Bacteria</taxon>
        <taxon>Pseudomonadati</taxon>
        <taxon>Verrucomicrobiota</taxon>
        <taxon>Verrucomicrobiia</taxon>
        <taxon>Verrucomicrobiales</taxon>
        <taxon>Verrucomicrobiaceae</taxon>
        <taxon>Roseibacillus</taxon>
    </lineage>
</organism>
<comment type="caution">
    <text evidence="1">The sequence shown here is derived from an EMBL/GenBank/DDBJ whole genome shotgun (WGS) entry which is preliminary data.</text>
</comment>
<keyword evidence="2" id="KW-1185">Reference proteome</keyword>
<accession>A0A918TF51</accession>
<dbReference type="EMBL" id="BMXI01000003">
    <property type="protein sequence ID" value="GHC45631.1"/>
    <property type="molecule type" value="Genomic_DNA"/>
</dbReference>
<dbReference type="AlphaFoldDB" id="A0A918TF51"/>